<dbReference type="InterPro" id="IPR050401">
    <property type="entry name" value="Cyclic_nucleotide_synthase"/>
</dbReference>
<dbReference type="InterPro" id="IPR001828">
    <property type="entry name" value="ANF_lig-bd_rcpt"/>
</dbReference>
<dbReference type="InterPro" id="IPR028082">
    <property type="entry name" value="Peripla_BP_I"/>
</dbReference>
<evidence type="ECO:0000256" key="2">
    <source>
        <dbReference type="ARBA" id="ARBA00004251"/>
    </source>
</evidence>
<dbReference type="Gene3D" id="1.10.510.10">
    <property type="entry name" value="Transferase(Phosphotransferase) domain 1"/>
    <property type="match status" value="1"/>
</dbReference>
<sequence>MRHKGIETVAELANHDITFIHLFIDNVTDLVTAREDEHRSETAVAAEFGVSVHTVAEHHGAFRAEVPTIWTTMSSSTLVSGSVSINDGTSVNLGIKILTHGACPERIGIAPITVLKAVFLILTSVLPPAGIASAAAAITPIANMTGYPPIQLRIGVLLPTNESTNCAFDNSASALAIATDQIYADGLLPPGSNISFYWRPEECVEATSAGYTFEFITQQNIDMVMAPPCIDGAVMASHVATYYNIPVGLWGTTFAAALTDPVLFPSTLSTVPSYSDLAEILCAVMQVYNWKKFSYIYQTDPNGGCRDFTTALETVINAQNFCVTTYKGLVDDWSAEAIAYMLDQIKQTSRIVILCFDDDDMLRSFGLELYNAKLLNNDYVYLIPDIDLSNSAVVSKATLPFWFDKNTPKDGLDKEASELGKYSFQISIALRLSSADTYSIFMNNVMTRMKDWPFYCDTCNRGQAASPYAVFLHDTMYLYGLAMNALIDATKSTDRNTLRNGAQIADNSNNVQFSGMSGTVSMVEGIRASMYALANYTTVNDGSMTEYALFQISTRQINSSLLYTDAATSIWYGRGGVQPVDEPECGFDGNGCPMNVFDSYKGWFIAAICVVVAIVVLTVSGLSYSIHMRMKEVEAQNKMWQVTFSNLVKMNPKKMAESFRSLQSGPSTTSTKFTFDSVKTSKHFNMYMYFQERVVGYKHHSRLGLGKEEMTEYRLMRSLDHENVNRFIGVCLDSPEPMSIWRFCSRGSLRDIIATNTYNMDAFFIFSLIKDIVEGLFFMHNCFLGCHGFMKSSYCLVDDRWQVKLSNYGLSNFRNIEPRTARDQLWTAPELIRENDHIGTKAGDVYSFAIICSEIINMKPVWEPSETKGNPEEIVYLVKKGGIRPLRPVLQPTVPDINPAMLHLIRDCWSDNPNDRPKIEMIRSLLKNMVTGKNNLMDHVFNMLEQYAGSLEEEVEERTKELVEEKKKSDLLLYRMLPKQVAEKLKLGQSVEPESFECVTVFFSDVVSFTTLASRCTPLQVVNLLNDLYTLLDGIIAEHDVYKVETIGDGYLCVSGLPHRNGNEHARHVALMALAIMRSLGNFSISHLPGERIRMRIGLHSGPCVAGVVGLAMPRYCLFGDTVNTASRMESNGKPNKIHLSADANYYVTKVVGGFITESRGEVIIKGKGVMETYWLLGQTNEMEAPLASTPPPPPLPPAIKQPDTPPPIMLNATVPMYEDFKNTQM</sequence>
<feature type="domain" description="Protein kinase" evidence="17">
    <location>
        <begin position="644"/>
        <end position="942"/>
    </location>
</feature>
<dbReference type="GO" id="GO:0004016">
    <property type="term" value="F:adenylate cyclase activity"/>
    <property type="evidence" value="ECO:0007669"/>
    <property type="project" value="TreeGrafter"/>
</dbReference>
<evidence type="ECO:0000256" key="11">
    <source>
        <dbReference type="ARBA" id="ARBA00023180"/>
    </source>
</evidence>
<keyword evidence="7" id="KW-0547">Nucleotide-binding</keyword>
<dbReference type="FunFam" id="3.30.70.1230:FF:000023">
    <property type="entry name" value="Guanylate cyclase"/>
    <property type="match status" value="1"/>
</dbReference>
<evidence type="ECO:0000256" key="7">
    <source>
        <dbReference type="ARBA" id="ARBA00022741"/>
    </source>
</evidence>
<comment type="catalytic activity">
    <reaction evidence="1 15">
        <text>GTP = 3',5'-cyclic GMP + diphosphate</text>
        <dbReference type="Rhea" id="RHEA:13665"/>
        <dbReference type="ChEBI" id="CHEBI:33019"/>
        <dbReference type="ChEBI" id="CHEBI:37565"/>
        <dbReference type="ChEBI" id="CHEBI:57746"/>
        <dbReference type="EC" id="4.6.1.2"/>
    </reaction>
</comment>
<dbReference type="AlphaFoldDB" id="A0A7E4VF23"/>
<dbReference type="CDD" id="cd07302">
    <property type="entry name" value="CHD"/>
    <property type="match status" value="1"/>
</dbReference>
<dbReference type="GO" id="GO:0007635">
    <property type="term" value="P:chemosensory behavior"/>
    <property type="evidence" value="ECO:0007669"/>
    <property type="project" value="UniProtKB-ARBA"/>
</dbReference>
<dbReference type="GO" id="GO:0006935">
    <property type="term" value="P:chemotaxis"/>
    <property type="evidence" value="ECO:0007669"/>
    <property type="project" value="UniProtKB-ARBA"/>
</dbReference>
<evidence type="ECO:0000256" key="3">
    <source>
        <dbReference type="ARBA" id="ARBA00012202"/>
    </source>
</evidence>
<feature type="domain" description="Guanylate cyclase" evidence="18">
    <location>
        <begin position="1000"/>
        <end position="1130"/>
    </location>
</feature>
<dbReference type="PANTHER" id="PTHR11920:SF495">
    <property type="entry name" value="RECEPTOR-TYPE GUANYLATE CYCLASE GCY-7"/>
    <property type="match status" value="1"/>
</dbReference>
<dbReference type="InterPro" id="IPR011645">
    <property type="entry name" value="HNOB_dom_associated"/>
</dbReference>
<dbReference type="InterPro" id="IPR000719">
    <property type="entry name" value="Prot_kinase_dom"/>
</dbReference>
<keyword evidence="12 14" id="KW-0456">Lyase</keyword>
<keyword evidence="10" id="KW-0675">Receptor</keyword>
<dbReference type="InterPro" id="IPR001054">
    <property type="entry name" value="A/G_cyclase"/>
</dbReference>
<protein>
    <recommendedName>
        <fullName evidence="3 15">Guanylate cyclase</fullName>
        <ecNumber evidence="3 15">4.6.1.2</ecNumber>
    </recommendedName>
</protein>
<dbReference type="WBParaSite" id="Pan_g19435.t1">
    <property type="protein sequence ID" value="Pan_g19435.t1"/>
    <property type="gene ID" value="Pan_g19435"/>
</dbReference>
<dbReference type="PROSITE" id="PS00452">
    <property type="entry name" value="GUANYLATE_CYCLASE_1"/>
    <property type="match status" value="1"/>
</dbReference>
<dbReference type="Gene3D" id="6.10.250.780">
    <property type="match status" value="1"/>
</dbReference>
<dbReference type="Pfam" id="PF07714">
    <property type="entry name" value="PK_Tyr_Ser-Thr"/>
    <property type="match status" value="1"/>
</dbReference>
<dbReference type="EC" id="4.6.1.2" evidence="3 15"/>
<accession>A0A7E4VF23</accession>
<evidence type="ECO:0000256" key="5">
    <source>
        <dbReference type="ARBA" id="ARBA00022692"/>
    </source>
</evidence>
<dbReference type="Proteomes" id="UP000492821">
    <property type="component" value="Unassembled WGS sequence"/>
</dbReference>
<dbReference type="Gene3D" id="3.30.70.1230">
    <property type="entry name" value="Nucleotide cyclase"/>
    <property type="match status" value="1"/>
</dbReference>
<dbReference type="PROSITE" id="PS50011">
    <property type="entry name" value="PROTEIN_KINASE_DOM"/>
    <property type="match status" value="1"/>
</dbReference>
<dbReference type="SMART" id="SM00044">
    <property type="entry name" value="CYCc"/>
    <property type="match status" value="1"/>
</dbReference>
<dbReference type="PANTHER" id="PTHR11920">
    <property type="entry name" value="GUANYLYL CYCLASE"/>
    <property type="match status" value="1"/>
</dbReference>
<keyword evidence="19" id="KW-1185">Reference proteome</keyword>
<dbReference type="GO" id="GO:0001653">
    <property type="term" value="F:peptide receptor activity"/>
    <property type="evidence" value="ECO:0007669"/>
    <property type="project" value="TreeGrafter"/>
</dbReference>
<dbReference type="GO" id="GO:0004672">
    <property type="term" value="F:protein kinase activity"/>
    <property type="evidence" value="ECO:0007669"/>
    <property type="project" value="InterPro"/>
</dbReference>
<dbReference type="InterPro" id="IPR011009">
    <property type="entry name" value="Kinase-like_dom_sf"/>
</dbReference>
<dbReference type="GO" id="GO:0005886">
    <property type="term" value="C:plasma membrane"/>
    <property type="evidence" value="ECO:0007669"/>
    <property type="project" value="UniProtKB-SubCell"/>
</dbReference>
<dbReference type="Gene3D" id="3.40.50.2300">
    <property type="match status" value="2"/>
</dbReference>
<dbReference type="GO" id="GO:0005524">
    <property type="term" value="F:ATP binding"/>
    <property type="evidence" value="ECO:0007669"/>
    <property type="project" value="InterPro"/>
</dbReference>
<reference evidence="19" key="1">
    <citation type="journal article" date="2013" name="Genetics">
        <title>The draft genome and transcriptome of Panagrellus redivivus are shaped by the harsh demands of a free-living lifestyle.</title>
        <authorList>
            <person name="Srinivasan J."/>
            <person name="Dillman A.R."/>
            <person name="Macchietto M.G."/>
            <person name="Heikkinen L."/>
            <person name="Lakso M."/>
            <person name="Fracchia K.M."/>
            <person name="Antoshechkin I."/>
            <person name="Mortazavi A."/>
            <person name="Wong G."/>
            <person name="Sternberg P.W."/>
        </authorList>
    </citation>
    <scope>NUCLEOTIDE SEQUENCE [LARGE SCALE GENOMIC DNA]</scope>
    <source>
        <strain evidence="19">MT8872</strain>
    </source>
</reference>
<dbReference type="SUPFAM" id="SSF56112">
    <property type="entry name" value="Protein kinase-like (PK-like)"/>
    <property type="match status" value="1"/>
</dbReference>
<dbReference type="SUPFAM" id="SSF55073">
    <property type="entry name" value="Nucleotide cyclase"/>
    <property type="match status" value="1"/>
</dbReference>
<evidence type="ECO:0000256" key="8">
    <source>
        <dbReference type="ARBA" id="ARBA00022989"/>
    </source>
</evidence>
<dbReference type="CDD" id="cd06352">
    <property type="entry name" value="PBP1_NPR_GC-like"/>
    <property type="match status" value="1"/>
</dbReference>
<dbReference type="Pfam" id="PF07701">
    <property type="entry name" value="HNOBA"/>
    <property type="match status" value="1"/>
</dbReference>
<evidence type="ECO:0000256" key="14">
    <source>
        <dbReference type="RuleBase" id="RU000405"/>
    </source>
</evidence>
<reference evidence="20" key="2">
    <citation type="submission" date="2020-10" db="UniProtKB">
        <authorList>
            <consortium name="WormBaseParasite"/>
        </authorList>
    </citation>
    <scope>IDENTIFICATION</scope>
</reference>
<evidence type="ECO:0000256" key="10">
    <source>
        <dbReference type="ARBA" id="ARBA00023170"/>
    </source>
</evidence>
<evidence type="ECO:0000313" key="19">
    <source>
        <dbReference type="Proteomes" id="UP000492821"/>
    </source>
</evidence>
<evidence type="ECO:0000256" key="9">
    <source>
        <dbReference type="ARBA" id="ARBA00023136"/>
    </source>
</evidence>
<keyword evidence="11" id="KW-0325">Glycoprotein</keyword>
<dbReference type="PROSITE" id="PS50125">
    <property type="entry name" value="GUANYLATE_CYCLASE_2"/>
    <property type="match status" value="1"/>
</dbReference>
<comment type="similarity">
    <text evidence="14">Belongs to the adenylyl cyclase class-4/guanylyl cyclase family.</text>
</comment>
<evidence type="ECO:0000256" key="6">
    <source>
        <dbReference type="ARBA" id="ARBA00022729"/>
    </source>
</evidence>
<evidence type="ECO:0000259" key="18">
    <source>
        <dbReference type="PROSITE" id="PS50125"/>
    </source>
</evidence>
<evidence type="ECO:0000256" key="15">
    <source>
        <dbReference type="RuleBase" id="RU003431"/>
    </source>
</evidence>
<keyword evidence="4" id="KW-1003">Cell membrane</keyword>
<evidence type="ECO:0000256" key="16">
    <source>
        <dbReference type="SAM" id="Phobius"/>
    </source>
</evidence>
<keyword evidence="13 15" id="KW-0141">cGMP biosynthesis</keyword>
<keyword evidence="5 16" id="KW-0812">Transmembrane</keyword>
<evidence type="ECO:0000313" key="20">
    <source>
        <dbReference type="WBParaSite" id="Pan_g19435.t1"/>
    </source>
</evidence>
<evidence type="ECO:0000259" key="17">
    <source>
        <dbReference type="PROSITE" id="PS50011"/>
    </source>
</evidence>
<keyword evidence="8 16" id="KW-1133">Transmembrane helix</keyword>
<dbReference type="InterPro" id="IPR029787">
    <property type="entry name" value="Nucleotide_cyclase"/>
</dbReference>
<keyword evidence="9 16" id="KW-0472">Membrane</keyword>
<evidence type="ECO:0000256" key="12">
    <source>
        <dbReference type="ARBA" id="ARBA00023239"/>
    </source>
</evidence>
<dbReference type="Pfam" id="PF01094">
    <property type="entry name" value="ANF_receptor"/>
    <property type="match status" value="1"/>
</dbReference>
<name>A0A7E4VF23_PANRE</name>
<dbReference type="GO" id="GO:0004383">
    <property type="term" value="F:guanylate cyclase activity"/>
    <property type="evidence" value="ECO:0007669"/>
    <property type="project" value="UniProtKB-EC"/>
</dbReference>
<dbReference type="GO" id="GO:0035556">
    <property type="term" value="P:intracellular signal transduction"/>
    <property type="evidence" value="ECO:0007669"/>
    <property type="project" value="InterPro"/>
</dbReference>
<feature type="transmembrane region" description="Helical" evidence="16">
    <location>
        <begin position="602"/>
        <end position="622"/>
    </location>
</feature>
<proteinExistence type="inferred from homology"/>
<evidence type="ECO:0000256" key="1">
    <source>
        <dbReference type="ARBA" id="ARBA00001436"/>
    </source>
</evidence>
<organism evidence="19 20">
    <name type="scientific">Panagrellus redivivus</name>
    <name type="common">Microworm</name>
    <dbReference type="NCBI Taxonomy" id="6233"/>
    <lineage>
        <taxon>Eukaryota</taxon>
        <taxon>Metazoa</taxon>
        <taxon>Ecdysozoa</taxon>
        <taxon>Nematoda</taxon>
        <taxon>Chromadorea</taxon>
        <taxon>Rhabditida</taxon>
        <taxon>Tylenchina</taxon>
        <taxon>Panagrolaimomorpha</taxon>
        <taxon>Panagrolaimoidea</taxon>
        <taxon>Panagrolaimidae</taxon>
        <taxon>Panagrellus</taxon>
    </lineage>
</organism>
<dbReference type="Pfam" id="PF00211">
    <property type="entry name" value="Guanylate_cyc"/>
    <property type="match status" value="1"/>
</dbReference>
<evidence type="ECO:0000256" key="13">
    <source>
        <dbReference type="ARBA" id="ARBA00023293"/>
    </source>
</evidence>
<dbReference type="GO" id="GO:0007168">
    <property type="term" value="P:receptor guanylyl cyclase signaling pathway"/>
    <property type="evidence" value="ECO:0007669"/>
    <property type="project" value="TreeGrafter"/>
</dbReference>
<dbReference type="InterPro" id="IPR001245">
    <property type="entry name" value="Ser-Thr/Tyr_kinase_cat_dom"/>
</dbReference>
<evidence type="ECO:0000256" key="4">
    <source>
        <dbReference type="ARBA" id="ARBA00022475"/>
    </source>
</evidence>
<comment type="subcellular location">
    <subcellularLocation>
        <location evidence="2">Cell membrane</location>
        <topology evidence="2">Single-pass type I membrane protein</topology>
    </subcellularLocation>
</comment>
<keyword evidence="6" id="KW-0732">Signal</keyword>
<dbReference type="InterPro" id="IPR018297">
    <property type="entry name" value="A/G_cyclase_CS"/>
</dbReference>
<dbReference type="SUPFAM" id="SSF53822">
    <property type="entry name" value="Periplasmic binding protein-like I"/>
    <property type="match status" value="1"/>
</dbReference>